<dbReference type="Proteomes" id="UP000237144">
    <property type="component" value="Unassembled WGS sequence"/>
</dbReference>
<evidence type="ECO:0000256" key="2">
    <source>
        <dbReference type="SAM" id="MobiDB-lite"/>
    </source>
</evidence>
<dbReference type="GO" id="GO:0016787">
    <property type="term" value="F:hydrolase activity"/>
    <property type="evidence" value="ECO:0007669"/>
    <property type="project" value="UniProtKB-KW"/>
</dbReference>
<protein>
    <recommendedName>
        <fullName evidence="3">Alpha/beta hydrolase fold-3 domain-containing protein</fullName>
    </recommendedName>
</protein>
<dbReference type="Pfam" id="PF07859">
    <property type="entry name" value="Abhydrolase_3"/>
    <property type="match status" value="1"/>
</dbReference>
<dbReference type="Gene3D" id="3.40.50.1820">
    <property type="entry name" value="alpha/beta hydrolase"/>
    <property type="match status" value="2"/>
</dbReference>
<dbReference type="InterPro" id="IPR013094">
    <property type="entry name" value="AB_hydrolase_3"/>
</dbReference>
<dbReference type="InterPro" id="IPR029058">
    <property type="entry name" value="AB_hydrolase_fold"/>
</dbReference>
<reference evidence="4 5" key="1">
    <citation type="journal article" date="2018" name="Front. Microbiol.">
        <title>Prospects for Fungal Bioremediation of Acidic Radioactive Waste Sites: Characterization and Genome Sequence of Rhodotorula taiwanensis MD1149.</title>
        <authorList>
            <person name="Tkavc R."/>
            <person name="Matrosova V.Y."/>
            <person name="Grichenko O.E."/>
            <person name="Gostincar C."/>
            <person name="Volpe R.P."/>
            <person name="Klimenkova P."/>
            <person name="Gaidamakova E.K."/>
            <person name="Zhou C.E."/>
            <person name="Stewart B.J."/>
            <person name="Lyman M.G."/>
            <person name="Malfatti S.A."/>
            <person name="Rubinfeld B."/>
            <person name="Courtot M."/>
            <person name="Singh J."/>
            <person name="Dalgard C.L."/>
            <person name="Hamilton T."/>
            <person name="Frey K.G."/>
            <person name="Gunde-Cimerman N."/>
            <person name="Dugan L."/>
            <person name="Daly M.J."/>
        </authorList>
    </citation>
    <scope>NUCLEOTIDE SEQUENCE [LARGE SCALE GENOMIC DNA]</scope>
    <source>
        <strain evidence="4 5">MD1149</strain>
    </source>
</reference>
<dbReference type="PANTHER" id="PTHR48081">
    <property type="entry name" value="AB HYDROLASE SUPERFAMILY PROTEIN C4A8.06C"/>
    <property type="match status" value="1"/>
</dbReference>
<feature type="compositionally biased region" description="Polar residues" evidence="2">
    <location>
        <begin position="683"/>
        <end position="692"/>
    </location>
</feature>
<evidence type="ECO:0000259" key="3">
    <source>
        <dbReference type="Pfam" id="PF07859"/>
    </source>
</evidence>
<feature type="region of interest" description="Disordered" evidence="2">
    <location>
        <begin position="151"/>
        <end position="170"/>
    </location>
</feature>
<name>A0A2S5B3Q5_9BASI</name>
<proteinExistence type="predicted"/>
<feature type="domain" description="Alpha/beta hydrolase fold-3" evidence="3">
    <location>
        <begin position="263"/>
        <end position="368"/>
    </location>
</feature>
<keyword evidence="1" id="KW-0378">Hydrolase</keyword>
<evidence type="ECO:0000313" key="5">
    <source>
        <dbReference type="Proteomes" id="UP000237144"/>
    </source>
</evidence>
<evidence type="ECO:0000313" key="4">
    <source>
        <dbReference type="EMBL" id="POY71424.1"/>
    </source>
</evidence>
<feature type="compositionally biased region" description="Basic and acidic residues" evidence="2">
    <location>
        <begin position="222"/>
        <end position="232"/>
    </location>
</feature>
<feature type="region of interest" description="Disordered" evidence="2">
    <location>
        <begin position="785"/>
        <end position="807"/>
    </location>
</feature>
<gene>
    <name evidence="4" type="ORF">BMF94_5737</name>
</gene>
<feature type="compositionally biased region" description="Basic and acidic residues" evidence="2">
    <location>
        <begin position="160"/>
        <end position="170"/>
    </location>
</feature>
<dbReference type="OrthoDB" id="1662883at2759"/>
<accession>A0A2S5B3Q5</accession>
<dbReference type="STRING" id="741276.A0A2S5B3Q5"/>
<dbReference type="InterPro" id="IPR050300">
    <property type="entry name" value="GDXG_lipolytic_enzyme"/>
</dbReference>
<sequence length="807" mass="89899">METLAALMPLNTLTVSLSGLSTISKTFVKHYLQRKKATEKTEARESFLYDEAFSVMRNFFKNASLSTVEEIQSFCNNFIPAPFYVRVIRVVIPLSTRLEAGEVLIEGLGEEDIENVVGGREWWQRTAHRDNGLDAEWISMKRDWEGLEAEARAQRKSKGKKGEHDEERKAVQERLEKMKADAKAREKRRRAEGKARVDGHSLSDDPGFSPEAAELLDEAAAGDERPFSRDTGDVGGSSDPSVEDTREGEDAYTSDLDEMPVTLAIHGGAYLLGSINTHRYVYWRLARKTGGRVFAVEYRLSPQFPFPCSLHDCLAAYLYLIRPPPGAKHRAVDPGKITICGDSAGGGMALALMCLLRDVGLPLPAGDLTHSFPSILENTDTDIPPPYGFAVFKPSTLWPPPPPEFRKRAAESTSLHGLKEAADRFELKETTQQSQDGPHLHMPHLHDPITHHKKEQLAHAIKKIPEVNGRHTNGGAGGAGLESEHQDSGEHKAEIAEVIRVKVDGKDVELSDQIQLYATNAQLIYPFVSPVWQPSLGGLPPLYIMGGDKEVLRDEIIYLAHRAAHPDLYPVREGILKQNTARSDRAKQYPPTKVHLQIYDGVCHDLPLFSFTTPAKYCFRAMASFAKWVTTPPGRSASTVVPDGMELPVEKDPLHPDAAGLRARPPPSRAASLMSSIRGDSARGSSTPTSRSRAPKKQRSLPQIRDLEKTIYTSTQPFNRPEYVNNMIRERISVTGVVRPMEPESEMSMLQLDKEDLGVIKEAPVKRYLDGKAVLDRRFRSTYKKVQKQRESTTCRNPSFGPVSLRR</sequence>
<feature type="region of interest" description="Disordered" evidence="2">
    <location>
        <begin position="178"/>
        <end position="255"/>
    </location>
</feature>
<dbReference type="EMBL" id="PJQD01000085">
    <property type="protein sequence ID" value="POY71424.1"/>
    <property type="molecule type" value="Genomic_DNA"/>
</dbReference>
<feature type="compositionally biased region" description="Basic and acidic residues" evidence="2">
    <location>
        <begin position="192"/>
        <end position="203"/>
    </location>
</feature>
<organism evidence="4 5">
    <name type="scientific">Rhodotorula taiwanensis</name>
    <dbReference type="NCBI Taxonomy" id="741276"/>
    <lineage>
        <taxon>Eukaryota</taxon>
        <taxon>Fungi</taxon>
        <taxon>Dikarya</taxon>
        <taxon>Basidiomycota</taxon>
        <taxon>Pucciniomycotina</taxon>
        <taxon>Microbotryomycetes</taxon>
        <taxon>Sporidiobolales</taxon>
        <taxon>Sporidiobolaceae</taxon>
        <taxon>Rhodotorula</taxon>
    </lineage>
</organism>
<dbReference type="SUPFAM" id="SSF53474">
    <property type="entry name" value="alpha/beta-Hydrolases"/>
    <property type="match status" value="1"/>
</dbReference>
<keyword evidence="5" id="KW-1185">Reference proteome</keyword>
<comment type="caution">
    <text evidence="4">The sequence shown here is derived from an EMBL/GenBank/DDBJ whole genome shotgun (WGS) entry which is preliminary data.</text>
</comment>
<evidence type="ECO:0000256" key="1">
    <source>
        <dbReference type="ARBA" id="ARBA00022801"/>
    </source>
</evidence>
<dbReference type="AlphaFoldDB" id="A0A2S5B3Q5"/>
<feature type="region of interest" description="Disordered" evidence="2">
    <location>
        <begin position="634"/>
        <end position="701"/>
    </location>
</feature>
<dbReference type="PANTHER" id="PTHR48081:SF5">
    <property type="entry name" value="ALPHA_BETA HYDROLASE FOLD-3 DOMAIN-CONTAINING PROTEIN"/>
    <property type="match status" value="1"/>
</dbReference>